<reference evidence="2 3" key="1">
    <citation type="submission" date="2017-11" db="EMBL/GenBank/DDBJ databases">
        <title>De novo assembly and phasing of dikaryotic genomes from two isolates of Puccinia coronata f. sp. avenae, the causal agent of oat crown rust.</title>
        <authorList>
            <person name="Miller M.E."/>
            <person name="Zhang Y."/>
            <person name="Omidvar V."/>
            <person name="Sperschneider J."/>
            <person name="Schwessinger B."/>
            <person name="Raley C."/>
            <person name="Palmer J.M."/>
            <person name="Garnica D."/>
            <person name="Upadhyaya N."/>
            <person name="Rathjen J."/>
            <person name="Taylor J.M."/>
            <person name="Park R.F."/>
            <person name="Dodds P.N."/>
            <person name="Hirsch C.D."/>
            <person name="Kianian S.F."/>
            <person name="Figueroa M."/>
        </authorList>
    </citation>
    <scope>NUCLEOTIDE SEQUENCE [LARGE SCALE GENOMIC DNA]</scope>
    <source>
        <strain evidence="2">12SD80</strain>
    </source>
</reference>
<dbReference type="EMBL" id="PGCI01000136">
    <property type="protein sequence ID" value="PLW37886.1"/>
    <property type="molecule type" value="Genomic_DNA"/>
</dbReference>
<gene>
    <name evidence="2" type="ORF">PCASD_05759</name>
</gene>
<proteinExistence type="predicted"/>
<dbReference type="AlphaFoldDB" id="A0A2N5UJS5"/>
<sequence>MPLTAYHLLCLFAILAVTQAQLKPSLILCARSHNRSPFMAEHCRNALREFTTESGVTITKPSLSNSVHHTAVLSEALTAVNLGYDKCQGRPTNATIGSYQPVSVLLDNSDGICYY</sequence>
<accession>A0A2N5UJS5</accession>
<evidence type="ECO:0000256" key="1">
    <source>
        <dbReference type="SAM" id="SignalP"/>
    </source>
</evidence>
<evidence type="ECO:0000313" key="2">
    <source>
        <dbReference type="EMBL" id="PLW37886.1"/>
    </source>
</evidence>
<organism evidence="2 3">
    <name type="scientific">Puccinia coronata f. sp. avenae</name>
    <dbReference type="NCBI Taxonomy" id="200324"/>
    <lineage>
        <taxon>Eukaryota</taxon>
        <taxon>Fungi</taxon>
        <taxon>Dikarya</taxon>
        <taxon>Basidiomycota</taxon>
        <taxon>Pucciniomycotina</taxon>
        <taxon>Pucciniomycetes</taxon>
        <taxon>Pucciniales</taxon>
        <taxon>Pucciniaceae</taxon>
        <taxon>Puccinia</taxon>
    </lineage>
</organism>
<evidence type="ECO:0000313" key="3">
    <source>
        <dbReference type="Proteomes" id="UP000235392"/>
    </source>
</evidence>
<protein>
    <submittedName>
        <fullName evidence="2">Uncharacterized protein</fullName>
    </submittedName>
</protein>
<feature type="signal peptide" evidence="1">
    <location>
        <begin position="1"/>
        <end position="20"/>
    </location>
</feature>
<comment type="caution">
    <text evidence="2">The sequence shown here is derived from an EMBL/GenBank/DDBJ whole genome shotgun (WGS) entry which is preliminary data.</text>
</comment>
<keyword evidence="1" id="KW-0732">Signal</keyword>
<dbReference type="Proteomes" id="UP000235392">
    <property type="component" value="Unassembled WGS sequence"/>
</dbReference>
<name>A0A2N5UJS5_9BASI</name>
<feature type="chain" id="PRO_5015002016" evidence="1">
    <location>
        <begin position="21"/>
        <end position="115"/>
    </location>
</feature>